<protein>
    <submittedName>
        <fullName evidence="3">Uncharacterized protein</fullName>
    </submittedName>
</protein>
<dbReference type="InParanoid" id="C8V8N8"/>
<keyword evidence="2" id="KW-0812">Transmembrane</keyword>
<dbReference type="Proteomes" id="UP000000560">
    <property type="component" value="Chromosome III"/>
</dbReference>
<feature type="region of interest" description="Disordered" evidence="1">
    <location>
        <begin position="94"/>
        <end position="116"/>
    </location>
</feature>
<evidence type="ECO:0000256" key="2">
    <source>
        <dbReference type="SAM" id="Phobius"/>
    </source>
</evidence>
<dbReference type="eggNOG" id="ENOG502SSTB">
    <property type="taxonomic scope" value="Eukaryota"/>
</dbReference>
<keyword evidence="4" id="KW-1185">Reference proteome</keyword>
<evidence type="ECO:0000313" key="3">
    <source>
        <dbReference type="EMBL" id="CBF76332.1"/>
    </source>
</evidence>
<accession>C8V8N8</accession>
<dbReference type="EMBL" id="BN001303">
    <property type="protein sequence ID" value="CBF76332.1"/>
    <property type="molecule type" value="Genomic_DNA"/>
</dbReference>
<organism evidence="3 4">
    <name type="scientific">Emericella nidulans (strain FGSC A4 / ATCC 38163 / CBS 112.46 / NRRL 194 / M139)</name>
    <name type="common">Aspergillus nidulans</name>
    <dbReference type="NCBI Taxonomy" id="227321"/>
    <lineage>
        <taxon>Eukaryota</taxon>
        <taxon>Fungi</taxon>
        <taxon>Dikarya</taxon>
        <taxon>Ascomycota</taxon>
        <taxon>Pezizomycotina</taxon>
        <taxon>Eurotiomycetes</taxon>
        <taxon>Eurotiomycetidae</taxon>
        <taxon>Eurotiales</taxon>
        <taxon>Aspergillaceae</taxon>
        <taxon>Aspergillus</taxon>
        <taxon>Aspergillus subgen. Nidulantes</taxon>
    </lineage>
</organism>
<dbReference type="RefSeq" id="XP_050467578.1">
    <property type="nucleotide sequence ID" value="XM_050611561.1"/>
</dbReference>
<keyword evidence="2" id="KW-1133">Transmembrane helix</keyword>
<dbReference type="OrthoDB" id="4083871at2759"/>
<reference evidence="4" key="2">
    <citation type="journal article" date="2009" name="Fungal Genet. Biol.">
        <title>The 2008 update of the Aspergillus nidulans genome annotation: a community effort.</title>
        <authorList>
            <person name="Wortman J.R."/>
            <person name="Gilsenan J.M."/>
            <person name="Joardar V."/>
            <person name="Deegan J."/>
            <person name="Clutterbuck J."/>
            <person name="Andersen M.R."/>
            <person name="Archer D."/>
            <person name="Bencina M."/>
            <person name="Braus G."/>
            <person name="Coutinho P."/>
            <person name="von Dohren H."/>
            <person name="Doonan J."/>
            <person name="Driessen A.J."/>
            <person name="Durek P."/>
            <person name="Espeso E."/>
            <person name="Fekete E."/>
            <person name="Flipphi M."/>
            <person name="Estrada C.G."/>
            <person name="Geysens S."/>
            <person name="Goldman G."/>
            <person name="de Groot P.W."/>
            <person name="Hansen K."/>
            <person name="Harris S.D."/>
            <person name="Heinekamp T."/>
            <person name="Helmstaedt K."/>
            <person name="Henrissat B."/>
            <person name="Hofmann G."/>
            <person name="Homan T."/>
            <person name="Horio T."/>
            <person name="Horiuchi H."/>
            <person name="James S."/>
            <person name="Jones M."/>
            <person name="Karaffa L."/>
            <person name="Karanyi Z."/>
            <person name="Kato M."/>
            <person name="Keller N."/>
            <person name="Kelly D.E."/>
            <person name="Kiel J.A."/>
            <person name="Kim J.M."/>
            <person name="van der Klei I.J."/>
            <person name="Klis F.M."/>
            <person name="Kovalchuk A."/>
            <person name="Krasevec N."/>
            <person name="Kubicek C.P."/>
            <person name="Liu B."/>
            <person name="Maccabe A."/>
            <person name="Meyer V."/>
            <person name="Mirabito P."/>
            <person name="Miskei M."/>
            <person name="Mos M."/>
            <person name="Mullins J."/>
            <person name="Nelson D.R."/>
            <person name="Nielsen J."/>
            <person name="Oakley B.R."/>
            <person name="Osmani S.A."/>
            <person name="Pakula T."/>
            <person name="Paszewski A."/>
            <person name="Paulsen I."/>
            <person name="Pilsyk S."/>
            <person name="Pocsi I."/>
            <person name="Punt P.J."/>
            <person name="Ram A.F."/>
            <person name="Ren Q."/>
            <person name="Robellet X."/>
            <person name="Robson G."/>
            <person name="Seiboth B."/>
            <person name="van Solingen P."/>
            <person name="Specht T."/>
            <person name="Sun J."/>
            <person name="Taheri-Talesh N."/>
            <person name="Takeshita N."/>
            <person name="Ussery D."/>
            <person name="vanKuyk P.A."/>
            <person name="Visser H."/>
            <person name="van de Vondervoort P.J."/>
            <person name="de Vries R.P."/>
            <person name="Walton J."/>
            <person name="Xiang X."/>
            <person name="Xiong Y."/>
            <person name="Zeng A.P."/>
            <person name="Brandt B.W."/>
            <person name="Cornell M.J."/>
            <person name="van den Hondel C.A."/>
            <person name="Visser J."/>
            <person name="Oliver S.G."/>
            <person name="Turner G."/>
        </authorList>
    </citation>
    <scope>GENOME REANNOTATION</scope>
    <source>
        <strain evidence="4">FGSC A4 / ATCC 38163 / CBS 112.46 / NRRL 194 / M139</strain>
    </source>
</reference>
<dbReference type="GeneID" id="2872786"/>
<name>C8V8N8_EMENI</name>
<sequence length="116" mass="12962">MANRLIPLVVLLIVVVVLAVIGFVAYSIIQEVSDKTRSKMEKRNVMFTKDGMKVGVREVGEEEYVDRSQSILVNIWNHTSFPAYKSRLWNMTGSTGSASGTGNGEFRAEHRKGRSN</sequence>
<feature type="transmembrane region" description="Helical" evidence="2">
    <location>
        <begin position="6"/>
        <end position="29"/>
    </location>
</feature>
<dbReference type="PANTHER" id="PTHR42077:SF1">
    <property type="entry name" value="YALI0F30239P"/>
    <property type="match status" value="1"/>
</dbReference>
<evidence type="ECO:0000313" key="4">
    <source>
        <dbReference type="Proteomes" id="UP000000560"/>
    </source>
</evidence>
<evidence type="ECO:0000256" key="1">
    <source>
        <dbReference type="SAM" id="MobiDB-lite"/>
    </source>
</evidence>
<dbReference type="AlphaFoldDB" id="C8V8N8"/>
<dbReference type="KEGG" id="ani:ANIA_04989"/>
<dbReference type="PANTHER" id="PTHR42077">
    <property type="entry name" value="YALI0F30239P"/>
    <property type="match status" value="1"/>
</dbReference>
<gene>
    <name evidence="3" type="ORF">ANIA_04989</name>
</gene>
<dbReference type="VEuPathDB" id="FungiDB:AN4989"/>
<dbReference type="OMA" id="GWVGYQI"/>
<reference evidence="4" key="1">
    <citation type="journal article" date="2005" name="Nature">
        <title>Sequencing of Aspergillus nidulans and comparative analysis with A. fumigatus and A. oryzae.</title>
        <authorList>
            <person name="Galagan J.E."/>
            <person name="Calvo S.E."/>
            <person name="Cuomo C."/>
            <person name="Ma L.J."/>
            <person name="Wortman J.R."/>
            <person name="Batzoglou S."/>
            <person name="Lee S.I."/>
            <person name="Basturkmen M."/>
            <person name="Spevak C.C."/>
            <person name="Clutterbuck J."/>
            <person name="Kapitonov V."/>
            <person name="Jurka J."/>
            <person name="Scazzocchio C."/>
            <person name="Farman M."/>
            <person name="Butler J."/>
            <person name="Purcell S."/>
            <person name="Harris S."/>
            <person name="Braus G.H."/>
            <person name="Draht O."/>
            <person name="Busch S."/>
            <person name="D'Enfert C."/>
            <person name="Bouchier C."/>
            <person name="Goldman G.H."/>
            <person name="Bell-Pedersen D."/>
            <person name="Griffiths-Jones S."/>
            <person name="Doonan J.H."/>
            <person name="Yu J."/>
            <person name="Vienken K."/>
            <person name="Pain A."/>
            <person name="Freitag M."/>
            <person name="Selker E.U."/>
            <person name="Archer D.B."/>
            <person name="Penalva M.A."/>
            <person name="Oakley B.R."/>
            <person name="Momany M."/>
            <person name="Tanaka T."/>
            <person name="Kumagai T."/>
            <person name="Asai K."/>
            <person name="Machida M."/>
            <person name="Nierman W.C."/>
            <person name="Denning D.W."/>
            <person name="Caddick M."/>
            <person name="Hynes M."/>
            <person name="Paoletti M."/>
            <person name="Fischer R."/>
            <person name="Miller B."/>
            <person name="Dyer P."/>
            <person name="Sachs M.S."/>
            <person name="Osmani S.A."/>
            <person name="Birren B.W."/>
        </authorList>
    </citation>
    <scope>NUCLEOTIDE SEQUENCE [LARGE SCALE GENOMIC DNA]</scope>
    <source>
        <strain evidence="4">FGSC A4 / ATCC 38163 / CBS 112.46 / NRRL 194 / M139</strain>
    </source>
</reference>
<proteinExistence type="predicted"/>
<dbReference type="HOGENOM" id="CLU_150197_0_1_1"/>
<keyword evidence="2" id="KW-0472">Membrane</keyword>